<protein>
    <recommendedName>
        <fullName evidence="7">von Willebrand factor A domain-containing protein 8</fullName>
    </recommendedName>
</protein>
<comment type="function">
    <text evidence="6">Exhibits ATPase activity in vitro.</text>
</comment>
<dbReference type="SUPFAM" id="SSF53300">
    <property type="entry name" value="vWA-like"/>
    <property type="match status" value="1"/>
</dbReference>
<dbReference type="PANTHER" id="PTHR21610:SF9">
    <property type="entry name" value="VON WILLEBRAND FACTOR A DOMAIN-CONTAINING PROTEIN 8"/>
    <property type="match status" value="1"/>
</dbReference>
<dbReference type="KEGG" id="lgi:LOTGIDRAFT_213774"/>
<dbReference type="InterPro" id="IPR039891">
    <property type="entry name" value="VWA8"/>
</dbReference>
<gene>
    <name evidence="10" type="ORF">LOTGIDRAFT_213774</name>
</gene>
<evidence type="ECO:0000313" key="10">
    <source>
        <dbReference type="EMBL" id="ESO98966.1"/>
    </source>
</evidence>
<dbReference type="SMART" id="SM00382">
    <property type="entry name" value="AAA"/>
    <property type="match status" value="2"/>
</dbReference>
<dbReference type="PROSITE" id="PS50234">
    <property type="entry name" value="VWFA"/>
    <property type="match status" value="1"/>
</dbReference>
<dbReference type="RefSeq" id="XP_009050586.1">
    <property type="nucleotide sequence ID" value="XM_009052338.1"/>
</dbReference>
<accession>V4AZ20</accession>
<dbReference type="InterPro" id="IPR003593">
    <property type="entry name" value="AAA+_ATPase"/>
</dbReference>
<dbReference type="SMART" id="SM00327">
    <property type="entry name" value="VWA"/>
    <property type="match status" value="1"/>
</dbReference>
<dbReference type="GO" id="GO:0005524">
    <property type="term" value="F:ATP binding"/>
    <property type="evidence" value="ECO:0007669"/>
    <property type="project" value="UniProtKB-KW"/>
</dbReference>
<evidence type="ECO:0000256" key="8">
    <source>
        <dbReference type="SAM" id="MobiDB-lite"/>
    </source>
</evidence>
<dbReference type="Pfam" id="PF07728">
    <property type="entry name" value="AAA_5"/>
    <property type="match status" value="3"/>
</dbReference>
<dbReference type="Gene3D" id="3.40.50.410">
    <property type="entry name" value="von Willebrand factor, type A domain"/>
    <property type="match status" value="1"/>
</dbReference>
<dbReference type="InterPro" id="IPR036465">
    <property type="entry name" value="vWFA_dom_sf"/>
</dbReference>
<sequence>MQKDLLGQDVFLIGPPGPFRRQVALMYLELTGREAEYVSLSRDTTESDLKQRREITGGTAYYLDQSAVKAALKGRVLVLEGIEKAERNVLPVLNNLLENREMQLDDGRFLVAADRYDKLLEEHSKEELDSLHLVRVSENFRVIALGLPIPRYQGNPLDPPLRSRFQARDINPLPFKKGEILIMHNQLPNFWFSFRIAQMLSFASTMLTAESVTMGLPDFPLDNLKHIVSIMDNIPNLSSHEMIHRLYPYTVMLGPDGKTAVNDTLNKFELVDKGMIESGVVGLNKDGTRADVTLQHGGQQYRLNVAAGVLNGNTQSEFVQTKYHDTLLSQMLQSHLVHDFALIGPRGCGKSAAIKKFADLLGYHIEPIMLYQDMTSRDLLQQRTTLPNGDTTWRPSPLATAAKDGSLAVLDGVHRINPGSFAVLHRLIHERELQLFDGSRLLHTDKYDNIKTLHGYTDQEMEDRSIYPIHPSFRMVALSEPPVVGSSKQQWLTPEILTMFLYHKIRPLSRLEETEVIQKLVPGVPDLDKLFQLVHNLRDSTDATLQSLSSSLSTRQLIRIARVLSAYPSNDLYNIVHKACLARFLPRLARSALDQSLESVGILPPKSDSTTTLLHDNITCEVDNGKLRIGNTEVNVFIPDNLTKVPDILFYDNPQHLSVMEDMLKDFTLGEHLLLVGNQGVGKNKIIDKFLQLLNRPREYIQLHRDTTVQTLTLQPTVQDGVIIYEDSPLVKAVKQGHILVVDEADKAPTHVTCVLKTLVESGEMHLADGRRIVSATSGFKPSDSIIVSHPEFRMMVLANRPGFPFLGNDFFGAMGDIFSCHAIDNPDIQSEMSMLKQYGPDVPEATLKKLVLAFGELRDMADQGLIAYPYSTREVVNMVKHLQKFPKEGLTTVVKNVFDFDSYNKEVKESIVDTMKKHGIPLGASEASVKLAKEIPLPPLELQGKWNIASTGLRQKTALLSLPVETHRISVKGPVQMYLENKLLDRIEARSNVFSEQEAYWSIPMEEVNMICDVAVSKGRNKHDVIYSVSANPITVYSMDLKSGSLNSLDLYDVFPSTVGTYKPRVKLMPLSAPLDDCILLHEEVTNVILNVNMEIGQITRILCPGLPETPIEKRRFPSSAPKPSNQFKMCHRTETDHFGTVAFYKQDGSSIEIINLLEGITHTISSPINISSMLPVSHTQWLITEAKTSSKYLLDRSNIEEFTLRPITEEIGEVESKFSLMSTLPLSSGILSQALNENITSPNRVYSTPYTYSTILLGFPDLATSELYTSSREPLPQNNTYSQADPFFKVIAKPPAPDPRSGVAYLPESGQIIQALPTWKVPKDILPQGDENKARDLSGYLEVCDLAHHKLRYVPIPGTLHVSPYASWLFDMSDVNVFMAPLSNDGLVTIDIGGCVRLWETSVVHLERSLNEWRNMIGVEDTRPLQLNVERESGRDHEDIDPKHGKIDPSNNPHVGGGQWAGGVGGSGTAGLGGFGGPYRLDSGNEVYQVPQWEKDAVPESVRKAAHEMAQKAFKERLREIEMSEFDADTYNKFSSSVKRQVQSLKVILDSLQAKGKERQWLKNQSYGDLDDSKLIEGLTGEKSIYKRRGEKEPEMGTPQELPKRLRFVVDVSGSMYRFNGHDGRLEREMETALLVMEALENYEDKIKYEIYGHSGEDYNIPFVKADKPPKNEKQRLDVLKMMHAHSQFCLSGDHTLEATKFAIESIGKEEADEHFVIVLSDANFDRYGIRPTRFADILTGDENVNAYAIFIGSLGDQAIRLSKQLPMGHSFVCMDTKNLPQILQQIFTSTMLST</sequence>
<evidence type="ECO:0000256" key="6">
    <source>
        <dbReference type="ARBA" id="ARBA00055988"/>
    </source>
</evidence>
<dbReference type="GO" id="GO:0016887">
    <property type="term" value="F:ATP hydrolysis activity"/>
    <property type="evidence" value="ECO:0007669"/>
    <property type="project" value="InterPro"/>
</dbReference>
<dbReference type="PANTHER" id="PTHR21610">
    <property type="entry name" value="VON WILLEBRAND FACTOR A DOMAIN-CONTAINING PROTEIN 8"/>
    <property type="match status" value="1"/>
</dbReference>
<dbReference type="OrthoDB" id="5186at2759"/>
<evidence type="ECO:0000256" key="1">
    <source>
        <dbReference type="ARBA" id="ARBA00004173"/>
    </source>
</evidence>
<dbReference type="InterPro" id="IPR027417">
    <property type="entry name" value="P-loop_NTPase"/>
</dbReference>
<evidence type="ECO:0000256" key="2">
    <source>
        <dbReference type="ARBA" id="ARBA00022741"/>
    </source>
</evidence>
<keyword evidence="5" id="KW-0496">Mitochondrion</keyword>
<comment type="subcellular location">
    <subcellularLocation>
        <location evidence="1">Mitochondrion</location>
    </subcellularLocation>
</comment>
<evidence type="ECO:0000256" key="3">
    <source>
        <dbReference type="ARBA" id="ARBA00022840"/>
    </source>
</evidence>
<keyword evidence="4" id="KW-0809">Transit peptide</keyword>
<evidence type="ECO:0000313" key="11">
    <source>
        <dbReference type="Proteomes" id="UP000030746"/>
    </source>
</evidence>
<dbReference type="InterPro" id="IPR002035">
    <property type="entry name" value="VWF_A"/>
</dbReference>
<keyword evidence="3" id="KW-0067">ATP-binding</keyword>
<keyword evidence="2" id="KW-0547">Nucleotide-binding</keyword>
<dbReference type="FunFam" id="3.40.50.300:FF:000587">
    <property type="entry name" value="von Willebrand factor A domain containing 8"/>
    <property type="match status" value="1"/>
</dbReference>
<organism evidence="10 11">
    <name type="scientific">Lottia gigantea</name>
    <name type="common">Giant owl limpet</name>
    <dbReference type="NCBI Taxonomy" id="225164"/>
    <lineage>
        <taxon>Eukaryota</taxon>
        <taxon>Metazoa</taxon>
        <taxon>Spiralia</taxon>
        <taxon>Lophotrochozoa</taxon>
        <taxon>Mollusca</taxon>
        <taxon>Gastropoda</taxon>
        <taxon>Patellogastropoda</taxon>
        <taxon>Lottioidea</taxon>
        <taxon>Lottiidae</taxon>
        <taxon>Lottia</taxon>
    </lineage>
</organism>
<keyword evidence="11" id="KW-1185">Reference proteome</keyword>
<evidence type="ECO:0000256" key="5">
    <source>
        <dbReference type="ARBA" id="ARBA00023128"/>
    </source>
</evidence>
<dbReference type="HOGENOM" id="CLU_001400_0_0_1"/>
<dbReference type="Gene3D" id="3.40.50.300">
    <property type="entry name" value="P-loop containing nucleotide triphosphate hydrolases"/>
    <property type="match status" value="3"/>
</dbReference>
<reference evidence="10 11" key="1">
    <citation type="journal article" date="2013" name="Nature">
        <title>Insights into bilaterian evolution from three spiralian genomes.</title>
        <authorList>
            <person name="Simakov O."/>
            <person name="Marletaz F."/>
            <person name="Cho S.J."/>
            <person name="Edsinger-Gonzales E."/>
            <person name="Havlak P."/>
            <person name="Hellsten U."/>
            <person name="Kuo D.H."/>
            <person name="Larsson T."/>
            <person name="Lv J."/>
            <person name="Arendt D."/>
            <person name="Savage R."/>
            <person name="Osoegawa K."/>
            <person name="de Jong P."/>
            <person name="Grimwood J."/>
            <person name="Chapman J.A."/>
            <person name="Shapiro H."/>
            <person name="Aerts A."/>
            <person name="Otillar R.P."/>
            <person name="Terry A.Y."/>
            <person name="Boore J.L."/>
            <person name="Grigoriev I.V."/>
            <person name="Lindberg D.R."/>
            <person name="Seaver E.C."/>
            <person name="Weisblat D.A."/>
            <person name="Putnam N.H."/>
            <person name="Rokhsar D.S."/>
        </authorList>
    </citation>
    <scope>NUCLEOTIDE SEQUENCE [LARGE SCALE GENOMIC DNA]</scope>
</reference>
<feature type="compositionally biased region" description="Basic and acidic residues" evidence="8">
    <location>
        <begin position="1435"/>
        <end position="1449"/>
    </location>
</feature>
<evidence type="ECO:0000259" key="9">
    <source>
        <dbReference type="PROSITE" id="PS50234"/>
    </source>
</evidence>
<feature type="domain" description="VWFA" evidence="9">
    <location>
        <begin position="1607"/>
        <end position="1789"/>
    </location>
</feature>
<dbReference type="OMA" id="GTHIVHP"/>
<name>V4AZ20_LOTGI</name>
<evidence type="ECO:0000256" key="4">
    <source>
        <dbReference type="ARBA" id="ARBA00022946"/>
    </source>
</evidence>
<dbReference type="Proteomes" id="UP000030746">
    <property type="component" value="Unassembled WGS sequence"/>
</dbReference>
<dbReference type="GO" id="GO:0005739">
    <property type="term" value="C:mitochondrion"/>
    <property type="evidence" value="ECO:0007669"/>
    <property type="project" value="UniProtKB-SubCell"/>
</dbReference>
<evidence type="ECO:0000256" key="7">
    <source>
        <dbReference type="ARBA" id="ARBA00070377"/>
    </source>
</evidence>
<dbReference type="FunFam" id="3.40.50.300:FF:000663">
    <property type="entry name" value="von Willebrand factor A domain containing 8"/>
    <property type="match status" value="1"/>
</dbReference>
<dbReference type="SUPFAM" id="SSF52540">
    <property type="entry name" value="P-loop containing nucleoside triphosphate hydrolases"/>
    <property type="match status" value="3"/>
</dbReference>
<dbReference type="CTD" id="20246445"/>
<dbReference type="STRING" id="225164.V4AZ20"/>
<dbReference type="InterPro" id="IPR011704">
    <property type="entry name" value="ATPase_dyneun-rel_AAA"/>
</dbReference>
<feature type="region of interest" description="Disordered" evidence="8">
    <location>
        <begin position="1435"/>
        <end position="1454"/>
    </location>
</feature>
<dbReference type="EMBL" id="KB201205">
    <property type="protein sequence ID" value="ESO98966.1"/>
    <property type="molecule type" value="Genomic_DNA"/>
</dbReference>
<dbReference type="GeneID" id="20246445"/>
<proteinExistence type="predicted"/>